<keyword evidence="1" id="KW-0677">Repeat</keyword>
<dbReference type="STRING" id="485916.Dtox_3484"/>
<evidence type="ECO:0000256" key="1">
    <source>
        <dbReference type="ARBA" id="ARBA00022737"/>
    </source>
</evidence>
<dbReference type="InterPro" id="IPR008964">
    <property type="entry name" value="Invasin/intimin_cell_adhesion"/>
</dbReference>
<organism evidence="3 4">
    <name type="scientific">Desulfofarcimen acetoxidans (strain ATCC 49208 / DSM 771 / KCTC 5769 / VKM B-1644 / 5575)</name>
    <name type="common">Desulfotomaculum acetoxidans</name>
    <dbReference type="NCBI Taxonomy" id="485916"/>
    <lineage>
        <taxon>Bacteria</taxon>
        <taxon>Bacillati</taxon>
        <taxon>Bacillota</taxon>
        <taxon>Clostridia</taxon>
        <taxon>Eubacteriales</taxon>
        <taxon>Peptococcaceae</taxon>
        <taxon>Desulfofarcimen</taxon>
    </lineage>
</organism>
<dbReference type="OrthoDB" id="2112962at2"/>
<dbReference type="Gene3D" id="2.60.40.1080">
    <property type="match status" value="1"/>
</dbReference>
<feature type="domain" description="SLH" evidence="2">
    <location>
        <begin position="411"/>
        <end position="474"/>
    </location>
</feature>
<dbReference type="InterPro" id="IPR051465">
    <property type="entry name" value="Cell_Envelope_Struct_Comp"/>
</dbReference>
<dbReference type="InterPro" id="IPR003343">
    <property type="entry name" value="Big_2"/>
</dbReference>
<name>C8W6U4_DESAS</name>
<dbReference type="HOGENOM" id="CLU_525735_0_0_9"/>
<dbReference type="Pfam" id="PF02368">
    <property type="entry name" value="Big_2"/>
    <property type="match status" value="1"/>
</dbReference>
<dbReference type="Proteomes" id="UP000002217">
    <property type="component" value="Chromosome"/>
</dbReference>
<dbReference type="eggNOG" id="COG2041">
    <property type="taxonomic scope" value="Bacteria"/>
</dbReference>
<dbReference type="InterPro" id="IPR001119">
    <property type="entry name" value="SLH_dom"/>
</dbReference>
<dbReference type="PROSITE" id="PS51272">
    <property type="entry name" value="SLH"/>
    <property type="match status" value="3"/>
</dbReference>
<evidence type="ECO:0000313" key="4">
    <source>
        <dbReference type="Proteomes" id="UP000002217"/>
    </source>
</evidence>
<dbReference type="SMART" id="SM00635">
    <property type="entry name" value="BID_2"/>
    <property type="match status" value="1"/>
</dbReference>
<evidence type="ECO:0000313" key="3">
    <source>
        <dbReference type="EMBL" id="ACV64203.1"/>
    </source>
</evidence>
<dbReference type="PANTHER" id="PTHR43308:SF5">
    <property type="entry name" value="S-LAYER PROTEIN _ PEPTIDOGLYCAN ENDO-BETA-N-ACETYLGLUCOSAMINIDASE"/>
    <property type="match status" value="1"/>
</dbReference>
<dbReference type="AlphaFoldDB" id="C8W6U4"/>
<dbReference type="PANTHER" id="PTHR43308">
    <property type="entry name" value="OUTER MEMBRANE PROTEIN ALPHA-RELATED"/>
    <property type="match status" value="1"/>
</dbReference>
<feature type="domain" description="SLH" evidence="2">
    <location>
        <begin position="475"/>
        <end position="526"/>
    </location>
</feature>
<reference evidence="3 4" key="1">
    <citation type="journal article" date="2009" name="Stand. Genomic Sci.">
        <title>Complete genome sequence of Desulfotomaculum acetoxidans type strain (5575).</title>
        <authorList>
            <person name="Spring S."/>
            <person name="Lapidus A."/>
            <person name="Schroder M."/>
            <person name="Gleim D."/>
            <person name="Sims D."/>
            <person name="Meincke L."/>
            <person name="Glavina Del Rio T."/>
            <person name="Tice H."/>
            <person name="Copeland A."/>
            <person name="Cheng J.F."/>
            <person name="Lucas S."/>
            <person name="Chen F."/>
            <person name="Nolan M."/>
            <person name="Bruce D."/>
            <person name="Goodwin L."/>
            <person name="Pitluck S."/>
            <person name="Ivanova N."/>
            <person name="Mavromatis K."/>
            <person name="Mikhailova N."/>
            <person name="Pati A."/>
            <person name="Chen A."/>
            <person name="Palaniappan K."/>
            <person name="Land M."/>
            <person name="Hauser L."/>
            <person name="Chang Y.J."/>
            <person name="Jeffries C.D."/>
            <person name="Chain P."/>
            <person name="Saunders E."/>
            <person name="Brettin T."/>
            <person name="Detter J.C."/>
            <person name="Goker M."/>
            <person name="Bristow J."/>
            <person name="Eisen J.A."/>
            <person name="Markowitz V."/>
            <person name="Hugenholtz P."/>
            <person name="Kyrpides N.C."/>
            <person name="Klenk H.P."/>
            <person name="Han C."/>
        </authorList>
    </citation>
    <scope>NUCLEOTIDE SEQUENCE [LARGE SCALE GENOMIC DNA]</scope>
    <source>
        <strain evidence="4">ATCC 49208 / DSM 771 / VKM B-1644</strain>
    </source>
</reference>
<dbReference type="Pfam" id="PF00395">
    <property type="entry name" value="SLH"/>
    <property type="match status" value="3"/>
</dbReference>
<gene>
    <name evidence="3" type="ordered locus">Dtox_3484</name>
</gene>
<proteinExistence type="predicted"/>
<dbReference type="KEGG" id="dae:Dtox_3484"/>
<protein>
    <submittedName>
        <fullName evidence="3">Ig domain protein group 2 domain protein</fullName>
    </submittedName>
</protein>
<accession>C8W6U4</accession>
<dbReference type="SUPFAM" id="SSF49373">
    <property type="entry name" value="Invasin/intimin cell-adhesion fragments"/>
    <property type="match status" value="1"/>
</dbReference>
<evidence type="ECO:0000259" key="2">
    <source>
        <dbReference type="PROSITE" id="PS51272"/>
    </source>
</evidence>
<dbReference type="RefSeq" id="WP_015758893.1">
    <property type="nucleotide sequence ID" value="NC_013216.1"/>
</dbReference>
<sequence>MNLWALKSKAWKINKFLLMLALFFMLSVNLPGTSDADPYTSSSPAASLTIRVGYSGGSFTEAKVFTDSDFGGAFQQGYSFMDSMPSPCMDAVTGIPLKNLLSRAGIDFNKIESLSFYTTDVSGRPWKTLTKSFLFLSRYYYPNEMKYWNPDTHNFMAEDSVTDVTYKALEGAVPVEPMMCISDNWVRGGMAPDFSTQDSSTRYRLVIGQPYNDLTEITAPYAVKWVYQIDVTLSGKPPSSGGSSSGASTSAVSVSGVSLNKSSAIITVGGTEQLKALVAPSDADNQAVTWKSSDSSVAEVSGTGLVTAVAPGSARITVTTTDGGKSAVCAVTVNPAAVNDIANKTNNTPSVQKTSVALKDIAGHWAENSIKEMIDLGAVGGYPDGNFKPDESISRAEFVVVLAKALKMPLQSAKVFADTKEHWAKEYVGAAVSYGIASGYDDNIFGPDDLITREQMAVMLVKAAKLAPATEVNRFADNNGISGWARDAVSTAAANGMMKGYPDNTFHPLAKATRAEAVTSILQVLK</sequence>
<feature type="domain" description="SLH" evidence="2">
    <location>
        <begin position="353"/>
        <end position="409"/>
    </location>
</feature>
<keyword evidence="4" id="KW-1185">Reference proteome</keyword>
<dbReference type="EMBL" id="CP001720">
    <property type="protein sequence ID" value="ACV64203.1"/>
    <property type="molecule type" value="Genomic_DNA"/>
</dbReference>